<evidence type="ECO:0000313" key="6">
    <source>
        <dbReference type="EMBL" id="OWF39656.1"/>
    </source>
</evidence>
<evidence type="ECO:0000256" key="2">
    <source>
        <dbReference type="ARBA" id="ARBA00022741"/>
    </source>
</evidence>
<dbReference type="GO" id="GO:0005525">
    <property type="term" value="F:GTP binding"/>
    <property type="evidence" value="ECO:0007669"/>
    <property type="project" value="UniProtKB-KW"/>
</dbReference>
<keyword evidence="3" id="KW-0342">GTP-binding</keyword>
<comment type="similarity">
    <text evidence="1">Belongs to the TRAFAC class OBG-HflX-like GTPase superfamily. OBG GTPase family.</text>
</comment>
<evidence type="ECO:0000256" key="3">
    <source>
        <dbReference type="ARBA" id="ARBA00023134"/>
    </source>
</evidence>
<sequence length="270" mass="28821">MVLGQRMTYCVLRLYVKLGLNIPARAVRRHASKVAQPILNAKPKGSDKEEPSYFVDWHACVVNGGKGGDGVISFASTRHKQFAGPDGGNGGSGGHVVFQVSQNVKSLTKIPGQVSAKDGRNGAKRNFQGKSGQHTFIPVPIGTVFRSEDGELLTCLDDPGDYYIGAHGGKGGRGNTAFATSTYVAPKIAENGAKGEKNSIQLEMRIMADAGLVGFPNAGKSSLLRAISRARPLTSEQAFTTRSAHVGMVQYDDYEQVSGKSQVWVRSLLL</sequence>
<evidence type="ECO:0000313" key="7">
    <source>
        <dbReference type="Proteomes" id="UP000242188"/>
    </source>
</evidence>
<dbReference type="FunFam" id="2.70.210.12:FF:000001">
    <property type="entry name" value="GTPase Obg"/>
    <property type="match status" value="1"/>
</dbReference>
<feature type="domain" description="OBG-type G" evidence="4">
    <location>
        <begin position="208"/>
        <end position="270"/>
    </location>
</feature>
<dbReference type="GO" id="GO:0042254">
    <property type="term" value="P:ribosome biogenesis"/>
    <property type="evidence" value="ECO:0007669"/>
    <property type="project" value="UniProtKB-UniRule"/>
</dbReference>
<dbReference type="Gene3D" id="3.40.50.300">
    <property type="entry name" value="P-loop containing nucleotide triphosphate hydrolases"/>
    <property type="match status" value="1"/>
</dbReference>
<dbReference type="InterPro" id="IPR027417">
    <property type="entry name" value="P-loop_NTPase"/>
</dbReference>
<dbReference type="InterPro" id="IPR036726">
    <property type="entry name" value="GTP1_OBG_dom_sf"/>
</dbReference>
<name>A0A210PT76_MIZYE</name>
<reference evidence="6 7" key="1">
    <citation type="journal article" date="2017" name="Nat. Ecol. Evol.">
        <title>Scallop genome provides insights into evolution of bilaterian karyotype and development.</title>
        <authorList>
            <person name="Wang S."/>
            <person name="Zhang J."/>
            <person name="Jiao W."/>
            <person name="Li J."/>
            <person name="Xun X."/>
            <person name="Sun Y."/>
            <person name="Guo X."/>
            <person name="Huan P."/>
            <person name="Dong B."/>
            <person name="Zhang L."/>
            <person name="Hu X."/>
            <person name="Sun X."/>
            <person name="Wang J."/>
            <person name="Zhao C."/>
            <person name="Wang Y."/>
            <person name="Wang D."/>
            <person name="Huang X."/>
            <person name="Wang R."/>
            <person name="Lv J."/>
            <person name="Li Y."/>
            <person name="Zhang Z."/>
            <person name="Liu B."/>
            <person name="Lu W."/>
            <person name="Hui Y."/>
            <person name="Liang J."/>
            <person name="Zhou Z."/>
            <person name="Hou R."/>
            <person name="Li X."/>
            <person name="Liu Y."/>
            <person name="Li H."/>
            <person name="Ning X."/>
            <person name="Lin Y."/>
            <person name="Zhao L."/>
            <person name="Xing Q."/>
            <person name="Dou J."/>
            <person name="Li Y."/>
            <person name="Mao J."/>
            <person name="Guo H."/>
            <person name="Dou H."/>
            <person name="Li T."/>
            <person name="Mu C."/>
            <person name="Jiang W."/>
            <person name="Fu Q."/>
            <person name="Fu X."/>
            <person name="Miao Y."/>
            <person name="Liu J."/>
            <person name="Yu Q."/>
            <person name="Li R."/>
            <person name="Liao H."/>
            <person name="Li X."/>
            <person name="Kong Y."/>
            <person name="Jiang Z."/>
            <person name="Chourrout D."/>
            <person name="Li R."/>
            <person name="Bao Z."/>
        </authorList>
    </citation>
    <scope>NUCLEOTIDE SEQUENCE [LARGE SCALE GENOMIC DNA]</scope>
    <source>
        <strain evidence="6 7">PY_sf001</strain>
    </source>
</reference>
<proteinExistence type="inferred from homology"/>
<dbReference type="GO" id="GO:0005739">
    <property type="term" value="C:mitochondrion"/>
    <property type="evidence" value="ECO:0007669"/>
    <property type="project" value="TreeGrafter"/>
</dbReference>
<comment type="caution">
    <text evidence="6">The sequence shown here is derived from an EMBL/GenBank/DDBJ whole genome shotgun (WGS) entry which is preliminary data.</text>
</comment>
<dbReference type="SUPFAM" id="SSF82051">
    <property type="entry name" value="Obg GTP-binding protein N-terminal domain"/>
    <property type="match status" value="1"/>
</dbReference>
<dbReference type="InterPro" id="IPR006073">
    <property type="entry name" value="GTP-bd"/>
</dbReference>
<dbReference type="PRINTS" id="PR00326">
    <property type="entry name" value="GTP1OBG"/>
</dbReference>
<evidence type="ECO:0000256" key="1">
    <source>
        <dbReference type="ARBA" id="ARBA00007699"/>
    </source>
</evidence>
<dbReference type="InterPro" id="IPR045086">
    <property type="entry name" value="OBG_GTPase"/>
</dbReference>
<dbReference type="PANTHER" id="PTHR11702">
    <property type="entry name" value="DEVELOPMENTALLY REGULATED GTP-BINDING PROTEIN-RELATED"/>
    <property type="match status" value="1"/>
</dbReference>
<evidence type="ECO:0000259" key="5">
    <source>
        <dbReference type="PROSITE" id="PS51883"/>
    </source>
</evidence>
<protein>
    <submittedName>
        <fullName evidence="6">GTPase obg</fullName>
    </submittedName>
</protein>
<organism evidence="6 7">
    <name type="scientific">Mizuhopecten yessoensis</name>
    <name type="common">Japanese scallop</name>
    <name type="synonym">Patinopecten yessoensis</name>
    <dbReference type="NCBI Taxonomy" id="6573"/>
    <lineage>
        <taxon>Eukaryota</taxon>
        <taxon>Metazoa</taxon>
        <taxon>Spiralia</taxon>
        <taxon>Lophotrochozoa</taxon>
        <taxon>Mollusca</taxon>
        <taxon>Bivalvia</taxon>
        <taxon>Autobranchia</taxon>
        <taxon>Pteriomorphia</taxon>
        <taxon>Pectinida</taxon>
        <taxon>Pectinoidea</taxon>
        <taxon>Pectinidae</taxon>
        <taxon>Mizuhopecten</taxon>
    </lineage>
</organism>
<dbReference type="OrthoDB" id="347018at2759"/>
<dbReference type="Proteomes" id="UP000242188">
    <property type="component" value="Unassembled WGS sequence"/>
</dbReference>
<dbReference type="PROSITE" id="PS51710">
    <property type="entry name" value="G_OBG"/>
    <property type="match status" value="1"/>
</dbReference>
<keyword evidence="2" id="KW-0547">Nucleotide-binding</keyword>
<dbReference type="EMBL" id="NEDP02005518">
    <property type="protein sequence ID" value="OWF39656.1"/>
    <property type="molecule type" value="Genomic_DNA"/>
</dbReference>
<dbReference type="PROSITE" id="PS51883">
    <property type="entry name" value="OBG"/>
    <property type="match status" value="1"/>
</dbReference>
<dbReference type="InterPro" id="IPR006169">
    <property type="entry name" value="GTP1_OBG_dom"/>
</dbReference>
<dbReference type="GO" id="GO:0003924">
    <property type="term" value="F:GTPase activity"/>
    <property type="evidence" value="ECO:0007669"/>
    <property type="project" value="InterPro"/>
</dbReference>
<evidence type="ECO:0000259" key="4">
    <source>
        <dbReference type="PROSITE" id="PS51710"/>
    </source>
</evidence>
<gene>
    <name evidence="6" type="ORF">KP79_PYT13547</name>
</gene>
<dbReference type="Gene3D" id="2.70.210.12">
    <property type="entry name" value="GTP1/OBG domain"/>
    <property type="match status" value="1"/>
</dbReference>
<dbReference type="PANTHER" id="PTHR11702:SF31">
    <property type="entry name" value="MITOCHONDRIAL RIBOSOME-ASSOCIATED GTPASE 2"/>
    <property type="match status" value="1"/>
</dbReference>
<dbReference type="STRING" id="6573.A0A210PT76"/>
<dbReference type="Pfam" id="PF01018">
    <property type="entry name" value="GTP1_OBG"/>
    <property type="match status" value="1"/>
</dbReference>
<feature type="domain" description="Obg" evidence="5">
    <location>
        <begin position="52"/>
        <end position="207"/>
    </location>
</feature>
<dbReference type="InterPro" id="IPR031167">
    <property type="entry name" value="G_OBG"/>
</dbReference>
<keyword evidence="7" id="KW-1185">Reference proteome</keyword>
<dbReference type="SUPFAM" id="SSF52540">
    <property type="entry name" value="P-loop containing nucleoside triphosphate hydrolases"/>
    <property type="match status" value="1"/>
</dbReference>
<accession>A0A210PT76</accession>
<dbReference type="AlphaFoldDB" id="A0A210PT76"/>
<dbReference type="Pfam" id="PF01926">
    <property type="entry name" value="MMR_HSR1"/>
    <property type="match status" value="1"/>
</dbReference>